<dbReference type="InterPro" id="IPR001789">
    <property type="entry name" value="Sig_transdc_resp-reg_receiver"/>
</dbReference>
<dbReference type="InterPro" id="IPR011006">
    <property type="entry name" value="CheY-like_superfamily"/>
</dbReference>
<evidence type="ECO:0000313" key="3">
    <source>
        <dbReference type="EMBL" id="ABZ07009.1"/>
    </source>
</evidence>
<gene>
    <name evidence="3" type="ORF">ALOHA_HF4000ANIW93N21ctg1g16</name>
</gene>
<dbReference type="InterPro" id="IPR050595">
    <property type="entry name" value="Bact_response_regulator"/>
</dbReference>
<dbReference type="Pfam" id="PF00072">
    <property type="entry name" value="Response_reg"/>
    <property type="match status" value="1"/>
</dbReference>
<dbReference type="SMART" id="SM00448">
    <property type="entry name" value="REC"/>
    <property type="match status" value="1"/>
</dbReference>
<dbReference type="Gene3D" id="3.40.50.2300">
    <property type="match status" value="1"/>
</dbReference>
<feature type="domain" description="Response regulatory" evidence="2">
    <location>
        <begin position="3"/>
        <end position="119"/>
    </location>
</feature>
<sequence length="132" mass="14705">MTKVLVIDDDSMVRETVVRLLILEGYQVIESAYGQAGYAAAISDSPNIILLDLNMPIMDGFAVLHKLKSNPETERIPVIVLTARIDAESERRCMAAGATDYIKKPWGPAELQERIAIIVGAMELERERYVTQ</sequence>
<accession>B3T350</accession>
<dbReference type="GO" id="GO:0000160">
    <property type="term" value="P:phosphorelay signal transduction system"/>
    <property type="evidence" value="ECO:0007669"/>
    <property type="project" value="InterPro"/>
</dbReference>
<evidence type="ECO:0000256" key="1">
    <source>
        <dbReference type="ARBA" id="ARBA00022553"/>
    </source>
</evidence>
<name>B3T350_9ZZZZ</name>
<dbReference type="PANTHER" id="PTHR44591">
    <property type="entry name" value="STRESS RESPONSE REGULATOR PROTEIN 1"/>
    <property type="match status" value="1"/>
</dbReference>
<protein>
    <submittedName>
        <fullName evidence="3">Putative Response regulator receiver domain protein</fullName>
    </submittedName>
</protein>
<evidence type="ECO:0000259" key="2">
    <source>
        <dbReference type="PROSITE" id="PS50110"/>
    </source>
</evidence>
<reference evidence="3" key="1">
    <citation type="journal article" date="2008" name="ISME J.">
        <title>Genomic patterns of recombination, clonal divergence and environment in marine microbial populations.</title>
        <authorList>
            <person name="Konstantinidis K.T."/>
            <person name="Delong E.F."/>
        </authorList>
    </citation>
    <scope>NUCLEOTIDE SEQUENCE</scope>
</reference>
<dbReference type="AlphaFoldDB" id="B3T350"/>
<keyword evidence="1" id="KW-0597">Phosphoprotein</keyword>
<organism evidence="3">
    <name type="scientific">uncultured marine microorganism HF4000_ANIW93N21</name>
    <dbReference type="NCBI Taxonomy" id="455527"/>
    <lineage>
        <taxon>unclassified sequences</taxon>
        <taxon>environmental samples</taxon>
    </lineage>
</organism>
<dbReference type="SUPFAM" id="SSF52172">
    <property type="entry name" value="CheY-like"/>
    <property type="match status" value="1"/>
</dbReference>
<dbReference type="PROSITE" id="PS50110">
    <property type="entry name" value="RESPONSE_REGULATORY"/>
    <property type="match status" value="1"/>
</dbReference>
<proteinExistence type="predicted"/>
<dbReference type="EMBL" id="EU016590">
    <property type="protein sequence ID" value="ABZ07009.1"/>
    <property type="molecule type" value="Genomic_DNA"/>
</dbReference>
<dbReference type="PANTHER" id="PTHR44591:SF3">
    <property type="entry name" value="RESPONSE REGULATORY DOMAIN-CONTAINING PROTEIN"/>
    <property type="match status" value="1"/>
</dbReference>